<comment type="caution">
    <text evidence="1">The sequence shown here is derived from an EMBL/GenBank/DDBJ whole genome shotgun (WGS) entry which is preliminary data.</text>
</comment>
<evidence type="ECO:0000313" key="1">
    <source>
        <dbReference type="EMBL" id="MTI26293.1"/>
    </source>
</evidence>
<accession>A0ABW9RQM7</accession>
<keyword evidence="2" id="KW-1185">Reference proteome</keyword>
<evidence type="ECO:0000313" key="2">
    <source>
        <dbReference type="Proteomes" id="UP000798808"/>
    </source>
</evidence>
<organism evidence="1 2">
    <name type="scientific">Fulvivirga kasyanovii</name>
    <dbReference type="NCBI Taxonomy" id="396812"/>
    <lineage>
        <taxon>Bacteria</taxon>
        <taxon>Pseudomonadati</taxon>
        <taxon>Bacteroidota</taxon>
        <taxon>Cytophagia</taxon>
        <taxon>Cytophagales</taxon>
        <taxon>Fulvivirgaceae</taxon>
        <taxon>Fulvivirga</taxon>
    </lineage>
</organism>
<protein>
    <submittedName>
        <fullName evidence="1">Uncharacterized protein</fullName>
    </submittedName>
</protein>
<sequence>MKSKSNNATLKPESRCITRDMANRIIGTFCHMKGRVKREYDETQLDDSKPTCDIRDEIPSNNSYKSLFADQKDFNAFVFEREHIDRFFCEGATHLMIFLGAHPEKGDLGKPGSFTVVAAGCTIGGTTTNRETGEEETIYTSLDIDEPATQYPPKMGRSNLDSKHATGMIFFVKNK</sequence>
<dbReference type="RefSeq" id="WP_155173301.1">
    <property type="nucleotide sequence ID" value="NZ_BAAAFL010000012.1"/>
</dbReference>
<dbReference type="Proteomes" id="UP000798808">
    <property type="component" value="Unassembled WGS sequence"/>
</dbReference>
<reference evidence="1 2" key="1">
    <citation type="submission" date="2019-02" db="EMBL/GenBank/DDBJ databases">
        <authorList>
            <person name="Goldberg S.R."/>
            <person name="Haltli B.A."/>
            <person name="Correa H."/>
            <person name="Russell K.G."/>
        </authorList>
    </citation>
    <scope>NUCLEOTIDE SEQUENCE [LARGE SCALE GENOMIC DNA]</scope>
    <source>
        <strain evidence="1 2">JCM 16186</strain>
    </source>
</reference>
<name>A0ABW9RQM7_9BACT</name>
<dbReference type="EMBL" id="SMLW01000574">
    <property type="protein sequence ID" value="MTI26293.1"/>
    <property type="molecule type" value="Genomic_DNA"/>
</dbReference>
<proteinExistence type="predicted"/>
<gene>
    <name evidence="1" type="ORF">E1163_15150</name>
</gene>